<keyword evidence="6" id="KW-1185">Reference proteome</keyword>
<reference evidence="6" key="1">
    <citation type="submission" date="2012-12" db="EMBL/GenBank/DDBJ databases">
        <authorList>
            <person name="Hellsten U."/>
            <person name="Grimwood J."/>
            <person name="Chapman J.A."/>
            <person name="Shapiro H."/>
            <person name="Aerts A."/>
            <person name="Otillar R.P."/>
            <person name="Terry A.Y."/>
            <person name="Boore J.L."/>
            <person name="Simakov O."/>
            <person name="Marletaz F."/>
            <person name="Cho S.-J."/>
            <person name="Edsinger-Gonzales E."/>
            <person name="Havlak P."/>
            <person name="Kuo D.-H."/>
            <person name="Larsson T."/>
            <person name="Lv J."/>
            <person name="Arendt D."/>
            <person name="Savage R."/>
            <person name="Osoegawa K."/>
            <person name="de Jong P."/>
            <person name="Lindberg D.R."/>
            <person name="Seaver E.C."/>
            <person name="Weisblat D.A."/>
            <person name="Putnam N.H."/>
            <person name="Grigoriev I.V."/>
            <person name="Rokhsar D.S."/>
        </authorList>
    </citation>
    <scope>NUCLEOTIDE SEQUENCE</scope>
    <source>
        <strain evidence="6">I ESC-2004</strain>
    </source>
</reference>
<reference evidence="5" key="3">
    <citation type="submission" date="2015-06" db="UniProtKB">
        <authorList>
            <consortium name="EnsemblMetazoa"/>
        </authorList>
    </citation>
    <scope>IDENTIFICATION</scope>
</reference>
<dbReference type="PANTHER" id="PTHR21683:SF18">
    <property type="entry name" value="COILED-COIL DOMAIN-CONTAINING PROTEIN 42 HOMOLOG"/>
    <property type="match status" value="1"/>
</dbReference>
<dbReference type="EMBL" id="AMQN01008104">
    <property type="status" value="NOT_ANNOTATED_CDS"/>
    <property type="molecule type" value="Genomic_DNA"/>
</dbReference>
<dbReference type="GO" id="GO:0005856">
    <property type="term" value="C:cytoskeleton"/>
    <property type="evidence" value="ECO:0007669"/>
    <property type="project" value="UniProtKB-ARBA"/>
</dbReference>
<dbReference type="EMBL" id="KB302198">
    <property type="protein sequence ID" value="ELU04528.1"/>
    <property type="molecule type" value="Genomic_DNA"/>
</dbReference>
<evidence type="ECO:0000256" key="1">
    <source>
        <dbReference type="ARBA" id="ARBA00023054"/>
    </source>
</evidence>
<sequence>MASAPYKLDLDPPKRNVFVTQLNERDDEDHDMAAYPIVKESAAQLIETGLNTMQKTLLLKKEIEVDKVSEELARKRAEFRERMEKCAEQQVEIQKKQQRMRDRVNKFEKFIKENEAKRRRAIQKYQTEVKTREQKHTEHEMVQQQLASLETRHEYLKNKLARYKIYEDYLLQVLEIMPAHYLEVNDSMITSLMMRHRTLHETNTGLVSNLTSMSDNLEKHKIELDDLEVNQTKMKLSINSQLSVKVKMQDVVQDKNQEMEQRNVMGNVDLRHQRSELGQIVMAIDNLAEKCRRRLDPAINGLALEAKLNIVKEYLVDTSDIIIMADQMSSERRSASQRRPSRAIFA</sequence>
<dbReference type="Proteomes" id="UP000014760">
    <property type="component" value="Unassembled WGS sequence"/>
</dbReference>
<evidence type="ECO:0000259" key="3">
    <source>
        <dbReference type="Pfam" id="PF13863"/>
    </source>
</evidence>
<evidence type="ECO:0000256" key="2">
    <source>
        <dbReference type="SAM" id="Coils"/>
    </source>
</evidence>
<feature type="domain" description="DUF4200" evidence="3">
    <location>
        <begin position="58"/>
        <end position="175"/>
    </location>
</feature>
<dbReference type="AlphaFoldDB" id="R7UL62"/>
<dbReference type="OMA" id="RRAIHKY"/>
<evidence type="ECO:0000313" key="4">
    <source>
        <dbReference type="EMBL" id="ELU04528.1"/>
    </source>
</evidence>
<evidence type="ECO:0000313" key="6">
    <source>
        <dbReference type="Proteomes" id="UP000014760"/>
    </source>
</evidence>
<organism evidence="4">
    <name type="scientific">Capitella teleta</name>
    <name type="common">Polychaete worm</name>
    <dbReference type="NCBI Taxonomy" id="283909"/>
    <lineage>
        <taxon>Eukaryota</taxon>
        <taxon>Metazoa</taxon>
        <taxon>Spiralia</taxon>
        <taxon>Lophotrochozoa</taxon>
        <taxon>Annelida</taxon>
        <taxon>Polychaeta</taxon>
        <taxon>Sedentaria</taxon>
        <taxon>Scolecida</taxon>
        <taxon>Capitellidae</taxon>
        <taxon>Capitella</taxon>
    </lineage>
</organism>
<dbReference type="InterPro" id="IPR051147">
    <property type="entry name" value="CFAP_domain-containing"/>
</dbReference>
<dbReference type="HOGENOM" id="CLU_049381_0_0_1"/>
<accession>R7UL62</accession>
<proteinExistence type="predicted"/>
<feature type="coiled-coil region" evidence="2">
    <location>
        <begin position="132"/>
        <end position="159"/>
    </location>
</feature>
<protein>
    <recommendedName>
        <fullName evidence="3">DUF4200 domain-containing protein</fullName>
    </recommendedName>
</protein>
<dbReference type="Pfam" id="PF13863">
    <property type="entry name" value="DUF4200"/>
    <property type="match status" value="1"/>
</dbReference>
<reference evidence="4 6" key="2">
    <citation type="journal article" date="2013" name="Nature">
        <title>Insights into bilaterian evolution from three spiralian genomes.</title>
        <authorList>
            <person name="Simakov O."/>
            <person name="Marletaz F."/>
            <person name="Cho S.J."/>
            <person name="Edsinger-Gonzales E."/>
            <person name="Havlak P."/>
            <person name="Hellsten U."/>
            <person name="Kuo D.H."/>
            <person name="Larsson T."/>
            <person name="Lv J."/>
            <person name="Arendt D."/>
            <person name="Savage R."/>
            <person name="Osoegawa K."/>
            <person name="de Jong P."/>
            <person name="Grimwood J."/>
            <person name="Chapman J.A."/>
            <person name="Shapiro H."/>
            <person name="Aerts A."/>
            <person name="Otillar R.P."/>
            <person name="Terry A.Y."/>
            <person name="Boore J.L."/>
            <person name="Grigoriev I.V."/>
            <person name="Lindberg D.R."/>
            <person name="Seaver E.C."/>
            <person name="Weisblat D.A."/>
            <person name="Putnam N.H."/>
            <person name="Rokhsar D.S."/>
        </authorList>
    </citation>
    <scope>NUCLEOTIDE SEQUENCE</scope>
    <source>
        <strain evidence="4 6">I ESC-2004</strain>
    </source>
</reference>
<dbReference type="PANTHER" id="PTHR21683">
    <property type="entry name" value="COILED-COIL DOMAIN-CONTAINING PROTEIN 42 LIKE-2-LIKE-RELATED"/>
    <property type="match status" value="1"/>
</dbReference>
<evidence type="ECO:0000313" key="5">
    <source>
        <dbReference type="EnsemblMetazoa" id="CapteP220283"/>
    </source>
</evidence>
<dbReference type="OrthoDB" id="2134857at2759"/>
<gene>
    <name evidence="4" type="ORF">CAPTEDRAFT_220283</name>
</gene>
<dbReference type="InterPro" id="IPR025252">
    <property type="entry name" value="DUF4200"/>
</dbReference>
<name>R7UL62_CAPTE</name>
<dbReference type="STRING" id="283909.R7UL62"/>
<keyword evidence="1 2" id="KW-0175">Coiled coil</keyword>
<dbReference type="EnsemblMetazoa" id="CapteT220283">
    <property type="protein sequence ID" value="CapteP220283"/>
    <property type="gene ID" value="CapteG220283"/>
</dbReference>
<feature type="coiled-coil region" evidence="2">
    <location>
        <begin position="58"/>
        <end position="89"/>
    </location>
</feature>